<organism evidence="1 2">
    <name type="scientific">Mesotoga infera</name>
    <dbReference type="NCBI Taxonomy" id="1236046"/>
    <lineage>
        <taxon>Bacteria</taxon>
        <taxon>Thermotogati</taxon>
        <taxon>Thermotogota</taxon>
        <taxon>Thermotogae</taxon>
        <taxon>Kosmotogales</taxon>
        <taxon>Kosmotogaceae</taxon>
        <taxon>Mesotoga</taxon>
    </lineage>
</organism>
<evidence type="ECO:0000313" key="2">
    <source>
        <dbReference type="Proteomes" id="UP000250796"/>
    </source>
</evidence>
<keyword evidence="2" id="KW-1185">Reference proteome</keyword>
<dbReference type="KEGG" id="minf:MESINF_1686"/>
<accession>A0A7Z7PNM2</accession>
<evidence type="ECO:0000313" key="1">
    <source>
        <dbReference type="EMBL" id="SSC13130.1"/>
    </source>
</evidence>
<sequence>MKRSLFLIIFFFSALFTLVLASDLTVEGLKGSVEKVVTGRFTYRSENGQWLAGELETRRIKVFSPLGDYQTVALYMNGVQYSRHEYTYDENGRKLESRYYKNDAENYTTREIYTYDDRGRLIEEITMEYWPVFLGGDRLSGKTVLAYDDRGYISLKRLLNDQGVILSSVRLTYDDGGRLIRESHYGKDGKLESILLYKYEGDVLRGIHSLDSSNRILEEVVAGGENGLNDRTQYGYSGDRAVRSSRTLTDGYISVNEIVDLTEIDQPGRRVEISFTLEPLVVTFDTEETLQAILSRNTAGRITGVDFKSGNDLLAGFKYYFDNAGRLLAREYTFGENSLRIDYRYDTAGNWIEERYFRLENQEYRPVSTLVRQIDYFE</sequence>
<dbReference type="EMBL" id="LS974202">
    <property type="protein sequence ID" value="SSC13130.1"/>
    <property type="molecule type" value="Genomic_DNA"/>
</dbReference>
<name>A0A7Z7PNM2_9BACT</name>
<evidence type="ECO:0008006" key="3">
    <source>
        <dbReference type="Google" id="ProtNLM"/>
    </source>
</evidence>
<reference evidence="1 2" key="1">
    <citation type="submission" date="2017-01" db="EMBL/GenBank/DDBJ databases">
        <authorList>
            <person name="Erauso G."/>
        </authorList>
    </citation>
    <scope>NUCLEOTIDE SEQUENCE [LARGE SCALE GENOMIC DNA]</scope>
    <source>
        <strain evidence="1">MESINF1</strain>
    </source>
</reference>
<dbReference type="AlphaFoldDB" id="A0A7Z7PNM2"/>
<dbReference type="RefSeq" id="WP_169699310.1">
    <property type="nucleotide sequence ID" value="NZ_LS974202.1"/>
</dbReference>
<gene>
    <name evidence="1" type="ORF">MESINF_1686</name>
</gene>
<dbReference type="Proteomes" id="UP000250796">
    <property type="component" value="Chromosome MESINF"/>
</dbReference>
<dbReference type="Gene3D" id="2.180.10.10">
    <property type="entry name" value="RHS repeat-associated core"/>
    <property type="match status" value="1"/>
</dbReference>
<proteinExistence type="predicted"/>
<protein>
    <recommendedName>
        <fullName evidence="3">Sugar-binding protein</fullName>
    </recommendedName>
</protein>